<evidence type="ECO:0000256" key="2">
    <source>
        <dbReference type="ARBA" id="ARBA00022679"/>
    </source>
</evidence>
<dbReference type="GO" id="GO:0004674">
    <property type="term" value="F:protein serine/threonine kinase activity"/>
    <property type="evidence" value="ECO:0007669"/>
    <property type="project" value="UniProtKB-KW"/>
</dbReference>
<proteinExistence type="predicted"/>
<evidence type="ECO:0000313" key="5">
    <source>
        <dbReference type="EMBL" id="KAJ7075214.1"/>
    </source>
</evidence>
<sequence length="160" mass="18008">LVQTFSESDDARFLSKPDSPKFCPFIPRMRYVQVALATDGTVDGKPGGENSLFLLEEVINSETEGEFRKYINNKSAVPTDFKDARFISRAEFLAFTQHYQYICTHGLVFVSDYQGGTTLLTDPQLMSDPSLGNIFGNGNLPDACDSFKSEHECNLYCRFF</sequence>
<dbReference type="Proteomes" id="UP001222325">
    <property type="component" value="Unassembled WGS sequence"/>
</dbReference>
<gene>
    <name evidence="5" type="ORF">B0H15DRAFT_757061</name>
</gene>
<comment type="caution">
    <text evidence="5">The sequence shown here is derived from an EMBL/GenBank/DDBJ whole genome shotgun (WGS) entry which is preliminary data.</text>
</comment>
<dbReference type="SUPFAM" id="SSF56112">
    <property type="entry name" value="Protein kinase-like (PK-like)"/>
    <property type="match status" value="1"/>
</dbReference>
<evidence type="ECO:0000313" key="6">
    <source>
        <dbReference type="Proteomes" id="UP001222325"/>
    </source>
</evidence>
<keyword evidence="1" id="KW-0723">Serine/threonine-protein kinase</keyword>
<feature type="domain" description="Alpha-type protein kinase" evidence="4">
    <location>
        <begin position="1"/>
        <end position="160"/>
    </location>
</feature>
<name>A0AAD6TRC0_9AGAR</name>
<dbReference type="Gene3D" id="3.20.200.10">
    <property type="entry name" value="MHCK/EF2 kinase"/>
    <property type="match status" value="1"/>
</dbReference>
<dbReference type="AlphaFoldDB" id="A0AAD6TRC0"/>
<protein>
    <recommendedName>
        <fullName evidence="4">Alpha-type protein kinase domain-containing protein</fullName>
    </recommendedName>
</protein>
<dbReference type="InterPro" id="IPR004166">
    <property type="entry name" value="a-kinase_dom"/>
</dbReference>
<dbReference type="GO" id="GO:0005524">
    <property type="term" value="F:ATP binding"/>
    <property type="evidence" value="ECO:0007669"/>
    <property type="project" value="InterPro"/>
</dbReference>
<dbReference type="InterPro" id="IPR011009">
    <property type="entry name" value="Kinase-like_dom_sf"/>
</dbReference>
<accession>A0AAD6TRC0</accession>
<dbReference type="Pfam" id="PF02816">
    <property type="entry name" value="Alpha_kinase"/>
    <property type="match status" value="1"/>
</dbReference>
<evidence type="ECO:0000259" key="4">
    <source>
        <dbReference type="PROSITE" id="PS51158"/>
    </source>
</evidence>
<feature type="non-terminal residue" evidence="5">
    <location>
        <position position="1"/>
    </location>
</feature>
<evidence type="ECO:0000256" key="3">
    <source>
        <dbReference type="ARBA" id="ARBA00022777"/>
    </source>
</evidence>
<evidence type="ECO:0000256" key="1">
    <source>
        <dbReference type="ARBA" id="ARBA00022527"/>
    </source>
</evidence>
<reference evidence="5" key="1">
    <citation type="submission" date="2023-03" db="EMBL/GenBank/DDBJ databases">
        <title>Massive genome expansion in bonnet fungi (Mycena s.s.) driven by repeated elements and novel gene families across ecological guilds.</title>
        <authorList>
            <consortium name="Lawrence Berkeley National Laboratory"/>
            <person name="Harder C.B."/>
            <person name="Miyauchi S."/>
            <person name="Viragh M."/>
            <person name="Kuo A."/>
            <person name="Thoen E."/>
            <person name="Andreopoulos B."/>
            <person name="Lu D."/>
            <person name="Skrede I."/>
            <person name="Drula E."/>
            <person name="Henrissat B."/>
            <person name="Morin E."/>
            <person name="Kohler A."/>
            <person name="Barry K."/>
            <person name="LaButti K."/>
            <person name="Morin E."/>
            <person name="Salamov A."/>
            <person name="Lipzen A."/>
            <person name="Mereny Z."/>
            <person name="Hegedus B."/>
            <person name="Baldrian P."/>
            <person name="Stursova M."/>
            <person name="Weitz H."/>
            <person name="Taylor A."/>
            <person name="Grigoriev I.V."/>
            <person name="Nagy L.G."/>
            <person name="Martin F."/>
            <person name="Kauserud H."/>
        </authorList>
    </citation>
    <scope>NUCLEOTIDE SEQUENCE</scope>
    <source>
        <strain evidence="5">CBHHK173m</strain>
    </source>
</reference>
<keyword evidence="6" id="KW-1185">Reference proteome</keyword>
<dbReference type="PROSITE" id="PS51158">
    <property type="entry name" value="ALPHA_KINASE"/>
    <property type="match status" value="1"/>
</dbReference>
<organism evidence="5 6">
    <name type="scientific">Mycena belliarum</name>
    <dbReference type="NCBI Taxonomy" id="1033014"/>
    <lineage>
        <taxon>Eukaryota</taxon>
        <taxon>Fungi</taxon>
        <taxon>Dikarya</taxon>
        <taxon>Basidiomycota</taxon>
        <taxon>Agaricomycotina</taxon>
        <taxon>Agaricomycetes</taxon>
        <taxon>Agaricomycetidae</taxon>
        <taxon>Agaricales</taxon>
        <taxon>Marasmiineae</taxon>
        <taxon>Mycenaceae</taxon>
        <taxon>Mycena</taxon>
    </lineage>
</organism>
<keyword evidence="3" id="KW-0418">Kinase</keyword>
<feature type="non-terminal residue" evidence="5">
    <location>
        <position position="160"/>
    </location>
</feature>
<keyword evidence="2" id="KW-0808">Transferase</keyword>
<dbReference type="EMBL" id="JARJCN010000101">
    <property type="protein sequence ID" value="KAJ7075214.1"/>
    <property type="molecule type" value="Genomic_DNA"/>
</dbReference>